<protein>
    <submittedName>
        <fullName evidence="1">10164_t:CDS:1</fullName>
    </submittedName>
</protein>
<gene>
    <name evidence="1" type="ORF">SPELUC_LOCUS11162</name>
</gene>
<feature type="non-terminal residue" evidence="1">
    <location>
        <position position="1"/>
    </location>
</feature>
<dbReference type="EMBL" id="CAJVPW010022806">
    <property type="protein sequence ID" value="CAG8698820.1"/>
    <property type="molecule type" value="Genomic_DNA"/>
</dbReference>
<dbReference type="Proteomes" id="UP000789366">
    <property type="component" value="Unassembled WGS sequence"/>
</dbReference>
<evidence type="ECO:0000313" key="2">
    <source>
        <dbReference type="Proteomes" id="UP000789366"/>
    </source>
</evidence>
<keyword evidence="2" id="KW-1185">Reference proteome</keyword>
<accession>A0ACA9PGD0</accession>
<proteinExistence type="predicted"/>
<sequence length="154" mass="18143">QFEEGIVAVHMLKSTVTLNKPIYVEQAILDISKAIMFNFWYSYIKPRYKDKACLLYTDTDSLIMQTETEDIYKNRAEWSDIFDFNYLGNLFLMKNKTKSILIEETVCLKPKMYSVLSARHDPKTLDDLNSEDPKKKHSIQKTKDVKKCMVKREL</sequence>
<reference evidence="1" key="1">
    <citation type="submission" date="2021-06" db="EMBL/GenBank/DDBJ databases">
        <authorList>
            <person name="Kallberg Y."/>
            <person name="Tangrot J."/>
            <person name="Rosling A."/>
        </authorList>
    </citation>
    <scope>NUCLEOTIDE SEQUENCE</scope>
    <source>
        <strain evidence="1">28 12/20/2015</strain>
    </source>
</reference>
<organism evidence="1 2">
    <name type="scientific">Cetraspora pellucida</name>
    <dbReference type="NCBI Taxonomy" id="1433469"/>
    <lineage>
        <taxon>Eukaryota</taxon>
        <taxon>Fungi</taxon>
        <taxon>Fungi incertae sedis</taxon>
        <taxon>Mucoromycota</taxon>
        <taxon>Glomeromycotina</taxon>
        <taxon>Glomeromycetes</taxon>
        <taxon>Diversisporales</taxon>
        <taxon>Gigasporaceae</taxon>
        <taxon>Cetraspora</taxon>
    </lineage>
</organism>
<evidence type="ECO:0000313" key="1">
    <source>
        <dbReference type="EMBL" id="CAG8698820.1"/>
    </source>
</evidence>
<name>A0ACA9PGD0_9GLOM</name>
<comment type="caution">
    <text evidence="1">The sequence shown here is derived from an EMBL/GenBank/DDBJ whole genome shotgun (WGS) entry which is preliminary data.</text>
</comment>